<dbReference type="InterPro" id="IPR050810">
    <property type="entry name" value="Bact_Secretion_Sys_Channel"/>
</dbReference>
<protein>
    <submittedName>
        <fullName evidence="6">Type II and III secretion system protein family protein</fullName>
    </submittedName>
</protein>
<feature type="domain" description="BON" evidence="4">
    <location>
        <begin position="144"/>
        <end position="202"/>
    </location>
</feature>
<evidence type="ECO:0000259" key="3">
    <source>
        <dbReference type="Pfam" id="PF00263"/>
    </source>
</evidence>
<keyword evidence="2" id="KW-0732">Signal</keyword>
<gene>
    <name evidence="6" type="ORF">OF850_01670</name>
</gene>
<evidence type="ECO:0000259" key="4">
    <source>
        <dbReference type="Pfam" id="PF04972"/>
    </source>
</evidence>
<dbReference type="Pfam" id="PF13629">
    <property type="entry name" value="T2SS-T3SS_pil_N"/>
    <property type="match status" value="1"/>
</dbReference>
<evidence type="ECO:0000256" key="1">
    <source>
        <dbReference type="RuleBase" id="RU004003"/>
    </source>
</evidence>
<feature type="domain" description="Type II/III secretion system secretin-like" evidence="3">
    <location>
        <begin position="287"/>
        <end position="453"/>
    </location>
</feature>
<dbReference type="Proteomes" id="UP001526430">
    <property type="component" value="Unassembled WGS sequence"/>
</dbReference>
<dbReference type="PANTHER" id="PTHR30332">
    <property type="entry name" value="PROBABLE GENERAL SECRETION PATHWAY PROTEIN D"/>
    <property type="match status" value="1"/>
</dbReference>
<organism evidence="6 7">
    <name type="scientific">Sabulicella glaciei</name>
    <dbReference type="NCBI Taxonomy" id="2984948"/>
    <lineage>
        <taxon>Bacteria</taxon>
        <taxon>Pseudomonadati</taxon>
        <taxon>Pseudomonadota</taxon>
        <taxon>Alphaproteobacteria</taxon>
        <taxon>Acetobacterales</taxon>
        <taxon>Acetobacteraceae</taxon>
        <taxon>Sabulicella</taxon>
    </lineage>
</organism>
<feature type="chain" id="PRO_5047490832" evidence="2">
    <location>
        <begin position="20"/>
        <end position="502"/>
    </location>
</feature>
<dbReference type="InterPro" id="IPR004846">
    <property type="entry name" value="T2SS/T3SS_dom"/>
</dbReference>
<dbReference type="InterPro" id="IPR032789">
    <property type="entry name" value="T2SS-T3SS_pil_N"/>
</dbReference>
<accession>A0ABT3NR20</accession>
<keyword evidence="7" id="KW-1185">Reference proteome</keyword>
<dbReference type="Pfam" id="PF04972">
    <property type="entry name" value="BON"/>
    <property type="match status" value="1"/>
</dbReference>
<evidence type="ECO:0000313" key="6">
    <source>
        <dbReference type="EMBL" id="MCW8084323.1"/>
    </source>
</evidence>
<proteinExistence type="inferred from homology"/>
<dbReference type="PRINTS" id="PR00811">
    <property type="entry name" value="BCTERIALGSPD"/>
</dbReference>
<dbReference type="Pfam" id="PF00263">
    <property type="entry name" value="Secretin"/>
    <property type="match status" value="1"/>
</dbReference>
<dbReference type="RefSeq" id="WP_301587927.1">
    <property type="nucleotide sequence ID" value="NZ_JAPFQI010000001.1"/>
</dbReference>
<evidence type="ECO:0000259" key="5">
    <source>
        <dbReference type="Pfam" id="PF13629"/>
    </source>
</evidence>
<sequence length="502" mass="51059">MMRPAILAGLLGIAGPVLAQAPAPALQPTPLVPSSSLAPAAPVSLRLEAGMGRMLTLPAPAATVLAADPRVARVQAASPTSLFLMAVGNGRTTLIATDANGSPVAQYDITVFGGRSEGAATLPMGAAPIGPAANTAPPPPNAAAIEATLRQAVGPNLRVLSNAGGLILSGTVATAAEAQRAIAIARGFAGEGRSILNQLEVLQAVQVNLRVRVAEISRQVTRELGFNWQALGNIGNVALGLQTGGTAASVLSAISGAGAGGGLGGTPGRLGFAYRSSRLDINGVIDALAADQLITVLAEPNLTAQSGETASFLAGGEFPVPVAANLTGQVTIEFKQFGVSLAFVPTVLAQDRLNLRVRPEVSELSDNGAINLPLSGGSLRIPALTVRRAETTVELGSGQSFAIAGLLQRNSAQVGQGWAGLGEVPVLGALFRSTRFQQGETELVIIITPYLVRPAANPQALVAPTDGFRPATDLDRILRQRQIAAGRTPTPLPAVDAGFILD</sequence>
<name>A0ABT3NR20_9PROT</name>
<evidence type="ECO:0000256" key="2">
    <source>
        <dbReference type="SAM" id="SignalP"/>
    </source>
</evidence>
<dbReference type="EMBL" id="JAPFQI010000001">
    <property type="protein sequence ID" value="MCW8084323.1"/>
    <property type="molecule type" value="Genomic_DNA"/>
</dbReference>
<evidence type="ECO:0000313" key="7">
    <source>
        <dbReference type="Proteomes" id="UP001526430"/>
    </source>
</evidence>
<feature type="signal peptide" evidence="2">
    <location>
        <begin position="1"/>
        <end position="19"/>
    </location>
</feature>
<comment type="similarity">
    <text evidence="1">Belongs to the bacterial secretin family.</text>
</comment>
<reference evidence="6 7" key="1">
    <citation type="submission" date="2022-10" db="EMBL/GenBank/DDBJ databases">
        <title>Roseococcus glaciei nov., sp. nov., isolated from glacier.</title>
        <authorList>
            <person name="Liu Q."/>
            <person name="Xin Y.-H."/>
        </authorList>
    </citation>
    <scope>NUCLEOTIDE SEQUENCE [LARGE SCALE GENOMIC DNA]</scope>
    <source>
        <strain evidence="6 7">MDT2-1-1</strain>
    </source>
</reference>
<dbReference type="InterPro" id="IPR007055">
    <property type="entry name" value="BON_dom"/>
</dbReference>
<feature type="domain" description="Pilus formation protein N-terminal" evidence="5">
    <location>
        <begin position="43"/>
        <end position="111"/>
    </location>
</feature>
<dbReference type="PANTHER" id="PTHR30332:SF17">
    <property type="entry name" value="TYPE IV PILIATION SYSTEM PROTEIN DR_0774-RELATED"/>
    <property type="match status" value="1"/>
</dbReference>
<comment type="caution">
    <text evidence="6">The sequence shown here is derived from an EMBL/GenBank/DDBJ whole genome shotgun (WGS) entry which is preliminary data.</text>
</comment>
<dbReference type="InterPro" id="IPR001775">
    <property type="entry name" value="GspD/PilQ"/>
</dbReference>